<feature type="transmembrane region" description="Helical" evidence="6">
    <location>
        <begin position="178"/>
        <end position="196"/>
    </location>
</feature>
<name>A0A858STN8_9RHOB</name>
<evidence type="ECO:0000259" key="8">
    <source>
        <dbReference type="Pfam" id="PF12821"/>
    </source>
</evidence>
<dbReference type="PANTHER" id="PTHR31082">
    <property type="entry name" value="PHEROMONE-REGULATED MEMBRANE PROTEIN 10"/>
    <property type="match status" value="1"/>
</dbReference>
<feature type="transmembrane region" description="Helical" evidence="6">
    <location>
        <begin position="237"/>
        <end position="259"/>
    </location>
</feature>
<keyword evidence="3 6" id="KW-1133">Transmembrane helix</keyword>
<dbReference type="InterPro" id="IPR024528">
    <property type="entry name" value="ThrE_2"/>
</dbReference>
<comment type="subcellular location">
    <subcellularLocation>
        <location evidence="1">Membrane</location>
        <topology evidence="1">Multi-pass membrane protein</topology>
    </subcellularLocation>
</comment>
<feature type="transmembrane region" description="Helical" evidence="6">
    <location>
        <begin position="388"/>
        <end position="409"/>
    </location>
</feature>
<dbReference type="GO" id="GO:0016020">
    <property type="term" value="C:membrane"/>
    <property type="evidence" value="ECO:0007669"/>
    <property type="project" value="UniProtKB-SubCell"/>
</dbReference>
<evidence type="ECO:0000256" key="1">
    <source>
        <dbReference type="ARBA" id="ARBA00004141"/>
    </source>
</evidence>
<evidence type="ECO:0000313" key="10">
    <source>
        <dbReference type="Proteomes" id="UP000503308"/>
    </source>
</evidence>
<feature type="transmembrane region" description="Helical" evidence="6">
    <location>
        <begin position="279"/>
        <end position="296"/>
    </location>
</feature>
<sequence>MTVDALNDENFEDGCQFIIKLGIAAHGYGPSTSRLETFLTRAADALGISGVYFSTPSSIEFAFSKEGQVWQKTHVVRLPLCDFNMARLSHTGELVEKLTAGEMTLSDASDRLDEIAALPNPWGRLSYGLSFVAVTVGVAGLLHANIMEIVASGILSLLVYVVFIAADRVGGRFAESLPFVSAFLAGACATAINLFVPELNPVLMTLSAIIILIPGFQVSVAIIEIIDSHVEAGMVRLMSGIVYLVKQFAGCWLGLASIGMFRASQPEFTVPTQFFVDDITVGFFVALLFVGVGIAYQTLMKDMLWVLLGCCLTFTAVVGSSTYLGVEYSTLIGAIVAGVFANTWVRLTNRPTSIVLVPSITVMVSGSIGFRGLVVAAAGHSDEGMTMFIQMFSIAASIAAGLLVSNTILRPKITL</sequence>
<feature type="transmembrane region" description="Helical" evidence="6">
    <location>
        <begin position="354"/>
        <end position="376"/>
    </location>
</feature>
<accession>A0A858STN8</accession>
<feature type="transmembrane region" description="Helical" evidence="6">
    <location>
        <begin position="330"/>
        <end position="347"/>
    </location>
</feature>
<evidence type="ECO:0000313" key="9">
    <source>
        <dbReference type="EMBL" id="QJF50246.1"/>
    </source>
</evidence>
<gene>
    <name evidence="9" type="ORF">G3256_03215</name>
</gene>
<feature type="domain" description="Threonine/Serine exporter ThrE" evidence="8">
    <location>
        <begin position="283"/>
        <end position="408"/>
    </location>
</feature>
<evidence type="ECO:0000256" key="4">
    <source>
        <dbReference type="ARBA" id="ARBA00023136"/>
    </source>
</evidence>
<dbReference type="AlphaFoldDB" id="A0A858STN8"/>
<dbReference type="EMBL" id="CP048788">
    <property type="protein sequence ID" value="QJF50246.1"/>
    <property type="molecule type" value="Genomic_DNA"/>
</dbReference>
<keyword evidence="2 6" id="KW-0812">Transmembrane</keyword>
<keyword evidence="10" id="KW-1185">Reference proteome</keyword>
<dbReference type="PANTHER" id="PTHR31082:SF4">
    <property type="entry name" value="PHEROMONE-REGULATED MEMBRANE PROTEIN 10"/>
    <property type="match status" value="1"/>
</dbReference>
<dbReference type="Pfam" id="PF06738">
    <property type="entry name" value="ThrE"/>
    <property type="match status" value="1"/>
</dbReference>
<evidence type="ECO:0000256" key="3">
    <source>
        <dbReference type="ARBA" id="ARBA00022989"/>
    </source>
</evidence>
<reference evidence="9 10" key="1">
    <citation type="submission" date="2020-02" db="EMBL/GenBank/DDBJ databases">
        <title>Genome sequence of Roseobacter ponti.</title>
        <authorList>
            <person name="Hollensteiner J."/>
            <person name="Schneider D."/>
            <person name="Poehlein A."/>
            <person name="Daniel R."/>
        </authorList>
    </citation>
    <scope>NUCLEOTIDE SEQUENCE [LARGE SCALE GENOMIC DNA]</scope>
    <source>
        <strain evidence="9 10">DSM 106830</strain>
    </source>
</reference>
<evidence type="ECO:0000256" key="6">
    <source>
        <dbReference type="SAM" id="Phobius"/>
    </source>
</evidence>
<evidence type="ECO:0000256" key="5">
    <source>
        <dbReference type="ARBA" id="ARBA00034125"/>
    </source>
</evidence>
<feature type="transmembrane region" description="Helical" evidence="6">
    <location>
        <begin position="149"/>
        <end position="166"/>
    </location>
</feature>
<organism evidence="9 10">
    <name type="scientific">Roseobacter ponti</name>
    <dbReference type="NCBI Taxonomy" id="1891787"/>
    <lineage>
        <taxon>Bacteria</taxon>
        <taxon>Pseudomonadati</taxon>
        <taxon>Pseudomonadota</taxon>
        <taxon>Alphaproteobacteria</taxon>
        <taxon>Rhodobacterales</taxon>
        <taxon>Roseobacteraceae</taxon>
        <taxon>Roseobacter</taxon>
    </lineage>
</organism>
<feature type="transmembrane region" description="Helical" evidence="6">
    <location>
        <begin position="202"/>
        <end position="225"/>
    </location>
</feature>
<dbReference type="InterPro" id="IPR051361">
    <property type="entry name" value="ThrE/Ser_Exporter"/>
</dbReference>
<dbReference type="Pfam" id="PF12821">
    <property type="entry name" value="ThrE_2"/>
    <property type="match status" value="1"/>
</dbReference>
<feature type="domain" description="Threonine/serine exporter-like N-terminal" evidence="7">
    <location>
        <begin position="17"/>
        <end position="256"/>
    </location>
</feature>
<dbReference type="InterPro" id="IPR010619">
    <property type="entry name" value="ThrE-like_N"/>
</dbReference>
<dbReference type="KEGG" id="rpon:G3256_03215"/>
<dbReference type="RefSeq" id="WP_169639463.1">
    <property type="nucleotide sequence ID" value="NZ_CP048788.1"/>
</dbReference>
<evidence type="ECO:0000259" key="7">
    <source>
        <dbReference type="Pfam" id="PF06738"/>
    </source>
</evidence>
<comment type="similarity">
    <text evidence="5">Belongs to the ThrE exporter (TC 2.A.79) family.</text>
</comment>
<protein>
    <submittedName>
        <fullName evidence="9">Threonine/serine exporter family protein</fullName>
    </submittedName>
</protein>
<feature type="transmembrane region" description="Helical" evidence="6">
    <location>
        <begin position="125"/>
        <end position="143"/>
    </location>
</feature>
<dbReference type="Proteomes" id="UP000503308">
    <property type="component" value="Chromosome"/>
</dbReference>
<feature type="transmembrane region" description="Helical" evidence="6">
    <location>
        <begin position="303"/>
        <end position="324"/>
    </location>
</feature>
<proteinExistence type="inferred from homology"/>
<keyword evidence="4 6" id="KW-0472">Membrane</keyword>
<evidence type="ECO:0000256" key="2">
    <source>
        <dbReference type="ARBA" id="ARBA00022692"/>
    </source>
</evidence>
<dbReference type="GO" id="GO:0022857">
    <property type="term" value="F:transmembrane transporter activity"/>
    <property type="evidence" value="ECO:0007669"/>
    <property type="project" value="InterPro"/>
</dbReference>